<dbReference type="InParanoid" id="A0A1X7VDW0"/>
<sequence length="321" mass="35270">MISGDGPVSNMIWTLPGVLATCSQEPAIRFWDTIENDNYSLLLKDYCQMDDNEMDIVCSIKYDANNGLLLAVTNKGKSLIWSRNEETSQWDLNTFIIAKGPVSCISWGSGKHLLATCNGTSVNIHKEHAVSSHYCEEVSAVQLTVNSVVVQSHSSPALIRMSTDVMISGLTLSPDHIALWDGAKVYLYSLAFNKGNYNFIGCFNSSARSVVLYETNVYTVQDGELCIHSVVGVLKNKLSLDINEVGGANLRVSGHHLVISFADGNFKVFDLKRREPKLICTKSVSQYIHHFVNVVSGQANSNGTLIGLIANKVKFSHDHVL</sequence>
<dbReference type="InterPro" id="IPR015943">
    <property type="entry name" value="WD40/YVTN_repeat-like_dom_sf"/>
</dbReference>
<comment type="subcellular location">
    <subcellularLocation>
        <location evidence="1">Cell projection</location>
        <location evidence="1">Cilium</location>
    </subcellularLocation>
</comment>
<evidence type="ECO:0000259" key="6">
    <source>
        <dbReference type="Pfam" id="PF23383"/>
    </source>
</evidence>
<evidence type="ECO:0000256" key="4">
    <source>
        <dbReference type="ARBA" id="ARBA00023069"/>
    </source>
</evidence>
<feature type="domain" description="IFT140 first beta-propeller" evidence="6">
    <location>
        <begin position="6"/>
        <end position="128"/>
    </location>
</feature>
<dbReference type="GO" id="GO:0005930">
    <property type="term" value="C:axoneme"/>
    <property type="evidence" value="ECO:0007669"/>
    <property type="project" value="TreeGrafter"/>
</dbReference>
<feature type="domain" description="IFT140 second beta-propeller" evidence="7">
    <location>
        <begin position="137"/>
        <end position="320"/>
    </location>
</feature>
<keyword evidence="4" id="KW-0969">Cilium</keyword>
<dbReference type="GO" id="GO:0030991">
    <property type="term" value="C:intraciliary transport particle A"/>
    <property type="evidence" value="ECO:0007669"/>
    <property type="project" value="TreeGrafter"/>
</dbReference>
<dbReference type="GO" id="GO:0036064">
    <property type="term" value="C:ciliary basal body"/>
    <property type="evidence" value="ECO:0007669"/>
    <property type="project" value="TreeGrafter"/>
</dbReference>
<evidence type="ECO:0000256" key="5">
    <source>
        <dbReference type="ARBA" id="ARBA00023273"/>
    </source>
</evidence>
<evidence type="ECO:0000313" key="8">
    <source>
        <dbReference type="EnsemblMetazoa" id="Aqu2.1.38485_001"/>
    </source>
</evidence>
<dbReference type="SUPFAM" id="SSF50978">
    <property type="entry name" value="WD40 repeat-like"/>
    <property type="match status" value="1"/>
</dbReference>
<keyword evidence="5" id="KW-0966">Cell projection</keyword>
<proteinExistence type="predicted"/>
<dbReference type="PANTHER" id="PTHR15722:SF7">
    <property type="entry name" value="INTRAFLAGELLAR TRANSPORT PROTEIN 140 HOMOLOG"/>
    <property type="match status" value="1"/>
</dbReference>
<keyword evidence="2" id="KW-0853">WD repeat</keyword>
<organism evidence="8">
    <name type="scientific">Amphimedon queenslandica</name>
    <name type="common">Sponge</name>
    <dbReference type="NCBI Taxonomy" id="400682"/>
    <lineage>
        <taxon>Eukaryota</taxon>
        <taxon>Metazoa</taxon>
        <taxon>Porifera</taxon>
        <taxon>Demospongiae</taxon>
        <taxon>Heteroscleromorpha</taxon>
        <taxon>Haplosclerida</taxon>
        <taxon>Niphatidae</taxon>
        <taxon>Amphimedon</taxon>
    </lineage>
</organism>
<dbReference type="GO" id="GO:0035721">
    <property type="term" value="P:intraciliary retrograde transport"/>
    <property type="evidence" value="ECO:0007669"/>
    <property type="project" value="TreeGrafter"/>
</dbReference>
<dbReference type="EnsemblMetazoa" id="Aqu2.1.38485_001">
    <property type="protein sequence ID" value="Aqu2.1.38485_001"/>
    <property type="gene ID" value="Aqu2.1.38485"/>
</dbReference>
<evidence type="ECO:0000256" key="3">
    <source>
        <dbReference type="ARBA" id="ARBA00022737"/>
    </source>
</evidence>
<dbReference type="Pfam" id="PF23385">
    <property type="entry name" value="Beta-prop_IFT140_2nd"/>
    <property type="match status" value="1"/>
</dbReference>
<evidence type="ECO:0008006" key="9">
    <source>
        <dbReference type="Google" id="ProtNLM"/>
    </source>
</evidence>
<dbReference type="InterPro" id="IPR056155">
    <property type="entry name" value="Beta-prop_IFT140_2nd"/>
</dbReference>
<keyword evidence="3" id="KW-0677">Repeat</keyword>
<evidence type="ECO:0000256" key="2">
    <source>
        <dbReference type="ARBA" id="ARBA00022574"/>
    </source>
</evidence>
<evidence type="ECO:0000259" key="7">
    <source>
        <dbReference type="Pfam" id="PF23385"/>
    </source>
</evidence>
<dbReference type="STRING" id="400682.A0A1X7VDW0"/>
<dbReference type="Gene3D" id="2.130.10.10">
    <property type="entry name" value="YVTN repeat-like/Quinoprotein amine dehydrogenase"/>
    <property type="match status" value="1"/>
</dbReference>
<evidence type="ECO:0000256" key="1">
    <source>
        <dbReference type="ARBA" id="ARBA00004138"/>
    </source>
</evidence>
<dbReference type="AlphaFoldDB" id="A0A1X7VDW0"/>
<reference evidence="8" key="1">
    <citation type="submission" date="2017-05" db="UniProtKB">
        <authorList>
            <consortium name="EnsemblMetazoa"/>
        </authorList>
    </citation>
    <scope>IDENTIFICATION</scope>
</reference>
<dbReference type="InterPro" id="IPR056154">
    <property type="entry name" value="Beta-prop_IFT140_1st"/>
</dbReference>
<dbReference type="eggNOG" id="KOG3617">
    <property type="taxonomic scope" value="Eukaryota"/>
</dbReference>
<dbReference type="InterPro" id="IPR036322">
    <property type="entry name" value="WD40_repeat_dom_sf"/>
</dbReference>
<dbReference type="PANTHER" id="PTHR15722">
    <property type="entry name" value="IFT140/172-RELATED"/>
    <property type="match status" value="1"/>
</dbReference>
<accession>A0A1X7VDW0</accession>
<name>A0A1X7VDW0_AMPQE</name>
<protein>
    <recommendedName>
        <fullName evidence="9">Anaphase-promoting complex subunit 4 WD40 domain-containing protein</fullName>
    </recommendedName>
</protein>
<dbReference type="Pfam" id="PF23383">
    <property type="entry name" value="Beta-prop_IFT140_1st"/>
    <property type="match status" value="1"/>
</dbReference>